<dbReference type="Proteomes" id="UP000595140">
    <property type="component" value="Unassembled WGS sequence"/>
</dbReference>
<dbReference type="AlphaFoldDB" id="A0A484NLY8"/>
<gene>
    <name evidence="3" type="ORF">CCAM_LOCUS43889</name>
</gene>
<accession>A0A484NLY8</accession>
<dbReference type="PANTHER" id="PTHR46142:SF8">
    <property type="entry name" value="EXPRESSED PROTEIN"/>
    <property type="match status" value="1"/>
</dbReference>
<feature type="domain" description="VOC" evidence="2">
    <location>
        <begin position="25"/>
        <end position="153"/>
    </location>
</feature>
<dbReference type="InterPro" id="IPR004360">
    <property type="entry name" value="Glyas_Fos-R_dOase_dom"/>
</dbReference>
<evidence type="ECO:0000259" key="2">
    <source>
        <dbReference type="PROSITE" id="PS51819"/>
    </source>
</evidence>
<dbReference type="EMBL" id="OOIL02006792">
    <property type="protein sequence ID" value="VFR02114.1"/>
    <property type="molecule type" value="Genomic_DNA"/>
</dbReference>
<sequence>MQAQEERSGGQNGRGEEDQQIPSMALNHVSRLCRDVGKSVEFYTKVLGLVEVERPPGFDFDGAWLFNYGVGIHLIQANQGDRERLPGHHTDQDRHLDPVDNHISFQCDEMEKVERRLKEEGVEYMKRTVGEGNAIDQLFFKDPDGFMIEICNCEKVALVPQRSMGKIKLPSDRHNPPLKPKT</sequence>
<dbReference type="Pfam" id="PF00903">
    <property type="entry name" value="Glyoxalase"/>
    <property type="match status" value="1"/>
</dbReference>
<dbReference type="Gene3D" id="3.10.180.10">
    <property type="entry name" value="2,3-Dihydroxybiphenyl 1,2-Dioxygenase, domain 1"/>
    <property type="match status" value="1"/>
</dbReference>
<organism evidence="3 4">
    <name type="scientific">Cuscuta campestris</name>
    <dbReference type="NCBI Taxonomy" id="132261"/>
    <lineage>
        <taxon>Eukaryota</taxon>
        <taxon>Viridiplantae</taxon>
        <taxon>Streptophyta</taxon>
        <taxon>Embryophyta</taxon>
        <taxon>Tracheophyta</taxon>
        <taxon>Spermatophyta</taxon>
        <taxon>Magnoliopsida</taxon>
        <taxon>eudicotyledons</taxon>
        <taxon>Gunneridae</taxon>
        <taxon>Pentapetalae</taxon>
        <taxon>asterids</taxon>
        <taxon>lamiids</taxon>
        <taxon>Solanales</taxon>
        <taxon>Convolvulaceae</taxon>
        <taxon>Cuscuteae</taxon>
        <taxon>Cuscuta</taxon>
        <taxon>Cuscuta subgen. Grammica</taxon>
        <taxon>Cuscuta sect. Cleistogrammica</taxon>
    </lineage>
</organism>
<name>A0A484NLY8_9ASTE</name>
<dbReference type="CDD" id="cd07245">
    <property type="entry name" value="VOC_like"/>
    <property type="match status" value="1"/>
</dbReference>
<dbReference type="PANTHER" id="PTHR46142">
    <property type="match status" value="1"/>
</dbReference>
<evidence type="ECO:0000313" key="3">
    <source>
        <dbReference type="EMBL" id="VFR02114.1"/>
    </source>
</evidence>
<dbReference type="SUPFAM" id="SSF54593">
    <property type="entry name" value="Glyoxalase/Bleomycin resistance protein/Dihydroxybiphenyl dioxygenase"/>
    <property type="match status" value="1"/>
</dbReference>
<dbReference type="InterPro" id="IPR029068">
    <property type="entry name" value="Glyas_Bleomycin-R_OHBP_Dase"/>
</dbReference>
<dbReference type="InterPro" id="IPR037523">
    <property type="entry name" value="VOC_core"/>
</dbReference>
<evidence type="ECO:0000313" key="4">
    <source>
        <dbReference type="Proteomes" id="UP000595140"/>
    </source>
</evidence>
<keyword evidence="4" id="KW-1185">Reference proteome</keyword>
<feature type="region of interest" description="Disordered" evidence="1">
    <location>
        <begin position="1"/>
        <end position="21"/>
    </location>
</feature>
<reference evidence="3 4" key="1">
    <citation type="submission" date="2018-04" db="EMBL/GenBank/DDBJ databases">
        <authorList>
            <person name="Vogel A."/>
        </authorList>
    </citation>
    <scope>NUCLEOTIDE SEQUENCE [LARGE SCALE GENOMIC DNA]</scope>
</reference>
<dbReference type="PROSITE" id="PS51819">
    <property type="entry name" value="VOC"/>
    <property type="match status" value="1"/>
</dbReference>
<proteinExistence type="predicted"/>
<evidence type="ECO:0000256" key="1">
    <source>
        <dbReference type="SAM" id="MobiDB-lite"/>
    </source>
</evidence>
<protein>
    <recommendedName>
        <fullName evidence="2">VOC domain-containing protein</fullName>
    </recommendedName>
</protein>
<dbReference type="OrthoDB" id="16820at2759"/>